<dbReference type="SUPFAM" id="SSF82171">
    <property type="entry name" value="DPP6 N-terminal domain-like"/>
    <property type="match status" value="1"/>
</dbReference>
<comment type="caution">
    <text evidence="5">The sequence shown here is derived from an EMBL/GenBank/DDBJ whole genome shotgun (WGS) entry which is preliminary data.</text>
</comment>
<dbReference type="PANTHER" id="PTHR11731">
    <property type="entry name" value="PROTEASE FAMILY S9B,C DIPEPTIDYL-PEPTIDASE IV-RELATED"/>
    <property type="match status" value="1"/>
</dbReference>
<dbReference type="InterPro" id="IPR002469">
    <property type="entry name" value="Peptidase_S9B_N"/>
</dbReference>
<dbReference type="GO" id="GO:0008239">
    <property type="term" value="F:dipeptidyl-peptidase activity"/>
    <property type="evidence" value="ECO:0007669"/>
    <property type="project" value="TreeGrafter"/>
</dbReference>
<dbReference type="SUPFAM" id="SSF53474">
    <property type="entry name" value="alpha/beta-Hydrolases"/>
    <property type="match status" value="1"/>
</dbReference>
<dbReference type="Gene3D" id="2.140.10.30">
    <property type="entry name" value="Dipeptidylpeptidase IV, N-terminal domain"/>
    <property type="match status" value="1"/>
</dbReference>
<keyword evidence="2" id="KW-0732">Signal</keyword>
<evidence type="ECO:0000259" key="3">
    <source>
        <dbReference type="Pfam" id="PF00326"/>
    </source>
</evidence>
<dbReference type="EMBL" id="VLLB01000004">
    <property type="protein sequence ID" value="TWI65293.1"/>
    <property type="molecule type" value="Genomic_DNA"/>
</dbReference>
<feature type="chain" id="PRO_5021932070" evidence="2">
    <location>
        <begin position="19"/>
        <end position="737"/>
    </location>
</feature>
<gene>
    <name evidence="5" type="ORF">IP91_02701</name>
</gene>
<feature type="signal peptide" evidence="2">
    <location>
        <begin position="1"/>
        <end position="18"/>
    </location>
</feature>
<dbReference type="PANTHER" id="PTHR11731:SF193">
    <property type="entry name" value="DIPEPTIDYL PEPTIDASE 9"/>
    <property type="match status" value="1"/>
</dbReference>
<organism evidence="5 6">
    <name type="scientific">Pseudoduganella lurida</name>
    <dbReference type="NCBI Taxonomy" id="1036180"/>
    <lineage>
        <taxon>Bacteria</taxon>
        <taxon>Pseudomonadati</taxon>
        <taxon>Pseudomonadota</taxon>
        <taxon>Betaproteobacteria</taxon>
        <taxon>Burkholderiales</taxon>
        <taxon>Oxalobacteraceae</taxon>
        <taxon>Telluria group</taxon>
        <taxon>Pseudoduganella</taxon>
    </lineage>
</organism>
<dbReference type="Pfam" id="PF00326">
    <property type="entry name" value="Peptidase_S9"/>
    <property type="match status" value="1"/>
</dbReference>
<protein>
    <submittedName>
        <fullName evidence="5">Dipeptidyl-peptidase-4</fullName>
    </submittedName>
</protein>
<sequence>MRFILSFLALLAAGSASADRLTLDRIYDDPALAGPGVRALKVSPDGARVTFLRGREDNQFQLDLWEFNMKDKSTRRLVDSKVLVAEENLSDAEKARRERERTASLKGIISYSWSPDGKRLLVPIAGNLYLVDVAKPDAARLVASGNVTDPKISPKGKYVSFVRDQNLYVIDLATGKETALTTDGKGTLHNGEAEFVAQEEMHQYTGYYWAPDDSAIAYRRFDESQVPVARRFEIYADRTDVIEQRYPAAGDKNVVIELRIVNPATGATKDVDLGAEKDIYLVRADWTADSKKLLFQRQTRDQKKLELIAVDAATLTQKTLLTETSKTWVEIGDDLRFLSGGKGFIWSSERSGRNHLYLFDMDGKLKHPLTAGEWGIDNLLAVDEKAGKVYFSSNKDAIIDKQTYAVALDGSTATKPKRVTQADGWHDTTFARNGEVFVDTWSDPANPPQVAIRKPDGTMVTWLERNEVNASHPYFKYKSDHLPVEYGTMKAKDGQTLYWSMIKPYHFSAAKKYPVYLSTYGGPTAQHVTRKWGDYFDQYMAQQGYVVFRLDNRGSSRRERQFSDAIYRNLGKVEVEDQLTGIDWLGKQGYVDAKRIGVYGWSYGGFMSLRLLAQGSDRIAAGVSGAPVTDWGLYDTHYTERFMDHPKANPEGYKDSTVFAHVDGLKSKLLLIHGMADDNVLFTNSTKMIDALVNRGVQFELMTYPGAKHGIANRVQRKHVQTAIDAFFRKNLKPDTE</sequence>
<proteinExistence type="predicted"/>
<name>A0A562R8S9_9BURK</name>
<dbReference type="FunFam" id="3.40.50.1820:FF:000003">
    <property type="entry name" value="Dipeptidyl peptidase 4"/>
    <property type="match status" value="1"/>
</dbReference>
<accession>A0A562R8S9</accession>
<dbReference type="AlphaFoldDB" id="A0A562R8S9"/>
<feature type="domain" description="Dipeptidylpeptidase IV N-terminal" evidence="4">
    <location>
        <begin position="114"/>
        <end position="448"/>
    </location>
</feature>
<dbReference type="GO" id="GO:0006508">
    <property type="term" value="P:proteolysis"/>
    <property type="evidence" value="ECO:0007669"/>
    <property type="project" value="InterPro"/>
</dbReference>
<keyword evidence="6" id="KW-1185">Reference proteome</keyword>
<dbReference type="InterPro" id="IPR029058">
    <property type="entry name" value="AB_hydrolase_fold"/>
</dbReference>
<dbReference type="Proteomes" id="UP000318431">
    <property type="component" value="Unassembled WGS sequence"/>
</dbReference>
<evidence type="ECO:0000256" key="1">
    <source>
        <dbReference type="ARBA" id="ARBA00023180"/>
    </source>
</evidence>
<dbReference type="OrthoDB" id="9812921at2"/>
<keyword evidence="1" id="KW-0325">Glycoprotein</keyword>
<dbReference type="Gene3D" id="3.40.50.1820">
    <property type="entry name" value="alpha/beta hydrolase"/>
    <property type="match status" value="1"/>
</dbReference>
<dbReference type="InterPro" id="IPR001375">
    <property type="entry name" value="Peptidase_S9_cat"/>
</dbReference>
<reference evidence="5 6" key="1">
    <citation type="journal article" date="2015" name="Stand. Genomic Sci.">
        <title>Genomic Encyclopedia of Bacterial and Archaeal Type Strains, Phase III: the genomes of soil and plant-associated and newly described type strains.</title>
        <authorList>
            <person name="Whitman W.B."/>
            <person name="Woyke T."/>
            <person name="Klenk H.P."/>
            <person name="Zhou Y."/>
            <person name="Lilburn T.G."/>
            <person name="Beck B.J."/>
            <person name="De Vos P."/>
            <person name="Vandamme P."/>
            <person name="Eisen J.A."/>
            <person name="Garrity G."/>
            <person name="Hugenholtz P."/>
            <person name="Kyrpides N.C."/>
        </authorList>
    </citation>
    <scope>NUCLEOTIDE SEQUENCE [LARGE SCALE GENOMIC DNA]</scope>
    <source>
        <strain evidence="5 6">CGMCC 1.10822</strain>
    </source>
</reference>
<evidence type="ECO:0000313" key="5">
    <source>
        <dbReference type="EMBL" id="TWI65293.1"/>
    </source>
</evidence>
<evidence type="ECO:0000256" key="2">
    <source>
        <dbReference type="SAM" id="SignalP"/>
    </source>
</evidence>
<dbReference type="InterPro" id="IPR050278">
    <property type="entry name" value="Serine_Prot_S9B/DPPIV"/>
</dbReference>
<evidence type="ECO:0000259" key="4">
    <source>
        <dbReference type="Pfam" id="PF00930"/>
    </source>
</evidence>
<evidence type="ECO:0000313" key="6">
    <source>
        <dbReference type="Proteomes" id="UP000318431"/>
    </source>
</evidence>
<dbReference type="GO" id="GO:0008236">
    <property type="term" value="F:serine-type peptidase activity"/>
    <property type="evidence" value="ECO:0007669"/>
    <property type="project" value="InterPro"/>
</dbReference>
<dbReference type="Pfam" id="PF00930">
    <property type="entry name" value="DPPIV_N"/>
    <property type="match status" value="1"/>
</dbReference>
<feature type="domain" description="Peptidase S9 prolyl oligopeptidase catalytic" evidence="3">
    <location>
        <begin position="538"/>
        <end position="733"/>
    </location>
</feature>
<dbReference type="RefSeq" id="WP_145649569.1">
    <property type="nucleotide sequence ID" value="NZ_VLLB01000004.1"/>
</dbReference>